<feature type="region of interest" description="Disordered" evidence="1">
    <location>
        <begin position="89"/>
        <end position="154"/>
    </location>
</feature>
<name>A0A839AA29_9HYPH</name>
<dbReference type="RefSeq" id="WP_182161757.1">
    <property type="nucleotide sequence ID" value="NZ_JACFXV010000031.1"/>
</dbReference>
<evidence type="ECO:0000313" key="2">
    <source>
        <dbReference type="EMBL" id="MBA5775888.1"/>
    </source>
</evidence>
<dbReference type="Proteomes" id="UP000541109">
    <property type="component" value="Unassembled WGS sequence"/>
</dbReference>
<accession>A0A839AA29</accession>
<reference evidence="2 3" key="1">
    <citation type="submission" date="2020-07" db="EMBL/GenBank/DDBJ databases">
        <title>Stappia sp., F7233, whole genome shotgun sequencing project.</title>
        <authorList>
            <person name="Jiang S."/>
            <person name="Liu Z.W."/>
            <person name="Du Z.J."/>
        </authorList>
    </citation>
    <scope>NUCLEOTIDE SEQUENCE [LARGE SCALE GENOMIC DNA]</scope>
    <source>
        <strain evidence="2 3">F7233</strain>
    </source>
</reference>
<dbReference type="EMBL" id="JACFXV010000031">
    <property type="protein sequence ID" value="MBA5775888.1"/>
    <property type="molecule type" value="Genomic_DNA"/>
</dbReference>
<organism evidence="2 3">
    <name type="scientific">Stappia albiluteola</name>
    <dbReference type="NCBI Taxonomy" id="2758565"/>
    <lineage>
        <taxon>Bacteria</taxon>
        <taxon>Pseudomonadati</taxon>
        <taxon>Pseudomonadota</taxon>
        <taxon>Alphaproteobacteria</taxon>
        <taxon>Hyphomicrobiales</taxon>
        <taxon>Stappiaceae</taxon>
        <taxon>Stappia</taxon>
    </lineage>
</organism>
<dbReference type="AlphaFoldDB" id="A0A839AA29"/>
<gene>
    <name evidence="2" type="ORF">H2509_01970</name>
</gene>
<proteinExistence type="predicted"/>
<keyword evidence="3" id="KW-1185">Reference proteome</keyword>
<feature type="region of interest" description="Disordered" evidence="1">
    <location>
        <begin position="1"/>
        <end position="31"/>
    </location>
</feature>
<protein>
    <submittedName>
        <fullName evidence="2">Uncharacterized protein</fullName>
    </submittedName>
</protein>
<comment type="caution">
    <text evidence="2">The sequence shown here is derived from an EMBL/GenBank/DDBJ whole genome shotgun (WGS) entry which is preliminary data.</text>
</comment>
<sequence length="154" mass="15982">MQEATQIGKARLAAAMPRPLTATRQPRYGAPHVVGKPHRLSSPLFRFLGFAGALAGGRLSSGMNSRLVAPWTVAQAAIDRAVRKLKKNPGGLFSGPTGGSAARFRKTRDQSSGADGTGRYQAPCADGSIVTRPIGQSPKAKAGIRFPTAGSMAA</sequence>
<evidence type="ECO:0000256" key="1">
    <source>
        <dbReference type="SAM" id="MobiDB-lite"/>
    </source>
</evidence>
<evidence type="ECO:0000313" key="3">
    <source>
        <dbReference type="Proteomes" id="UP000541109"/>
    </source>
</evidence>